<comment type="caution">
    <text evidence="1">The sequence shown here is derived from an EMBL/GenBank/DDBJ whole genome shotgun (WGS) entry which is preliminary data.</text>
</comment>
<sequence>MDKTFTQQCRKGIFSIQPPKIHYWKYQNIEEICCFNVVQQGGSHSGLNNDCLLDMTQDRINKL</sequence>
<keyword evidence="2" id="KW-1185">Reference proteome</keyword>
<evidence type="ECO:0000313" key="1">
    <source>
        <dbReference type="EMBL" id="KAK4009709.1"/>
    </source>
</evidence>
<accession>A0ABQ9Z9Y1</accession>
<gene>
    <name evidence="1" type="ORF">OUZ56_018855</name>
</gene>
<proteinExistence type="predicted"/>
<evidence type="ECO:0000313" key="2">
    <source>
        <dbReference type="Proteomes" id="UP001234178"/>
    </source>
</evidence>
<reference evidence="1 2" key="1">
    <citation type="journal article" date="2023" name="Nucleic Acids Res.">
        <title>The hologenome of Daphnia magna reveals possible DNA methylation and microbiome-mediated evolution of the host genome.</title>
        <authorList>
            <person name="Chaturvedi A."/>
            <person name="Li X."/>
            <person name="Dhandapani V."/>
            <person name="Marshall H."/>
            <person name="Kissane S."/>
            <person name="Cuenca-Cambronero M."/>
            <person name="Asole G."/>
            <person name="Calvet F."/>
            <person name="Ruiz-Romero M."/>
            <person name="Marangio P."/>
            <person name="Guigo R."/>
            <person name="Rago D."/>
            <person name="Mirbahai L."/>
            <person name="Eastwood N."/>
            <person name="Colbourne J.K."/>
            <person name="Zhou J."/>
            <person name="Mallon E."/>
            <person name="Orsini L."/>
        </authorList>
    </citation>
    <scope>NUCLEOTIDE SEQUENCE [LARGE SCALE GENOMIC DNA]</scope>
    <source>
        <strain evidence="1">LRV0_1</strain>
    </source>
</reference>
<organism evidence="1 2">
    <name type="scientific">Daphnia magna</name>
    <dbReference type="NCBI Taxonomy" id="35525"/>
    <lineage>
        <taxon>Eukaryota</taxon>
        <taxon>Metazoa</taxon>
        <taxon>Ecdysozoa</taxon>
        <taxon>Arthropoda</taxon>
        <taxon>Crustacea</taxon>
        <taxon>Branchiopoda</taxon>
        <taxon>Diplostraca</taxon>
        <taxon>Cladocera</taxon>
        <taxon>Anomopoda</taxon>
        <taxon>Daphniidae</taxon>
        <taxon>Daphnia</taxon>
    </lineage>
</organism>
<name>A0ABQ9Z9Y1_9CRUS</name>
<protein>
    <submittedName>
        <fullName evidence="1">Uncharacterized protein</fullName>
    </submittedName>
</protein>
<dbReference type="EMBL" id="JAOYFB010000003">
    <property type="protein sequence ID" value="KAK4009709.1"/>
    <property type="molecule type" value="Genomic_DNA"/>
</dbReference>
<dbReference type="Proteomes" id="UP001234178">
    <property type="component" value="Unassembled WGS sequence"/>
</dbReference>